<dbReference type="InterPro" id="IPR015915">
    <property type="entry name" value="Kelch-typ_b-propeller"/>
</dbReference>
<name>A0A4W6EY73_LATCA</name>
<evidence type="ECO:0000256" key="4">
    <source>
        <dbReference type="ARBA" id="ARBA00022441"/>
    </source>
</evidence>
<dbReference type="SUPFAM" id="SSF117281">
    <property type="entry name" value="Kelch motif"/>
    <property type="match status" value="1"/>
</dbReference>
<evidence type="ECO:0000256" key="2">
    <source>
        <dbReference type="ARBA" id="ARBA00004906"/>
    </source>
</evidence>
<dbReference type="UniPathway" id="UPA00143"/>
<dbReference type="Gene3D" id="1.25.40.420">
    <property type="match status" value="1"/>
</dbReference>
<evidence type="ECO:0000313" key="10">
    <source>
        <dbReference type="Proteomes" id="UP000314980"/>
    </source>
</evidence>
<keyword evidence="5" id="KW-0677">Repeat</keyword>
<reference evidence="9" key="3">
    <citation type="submission" date="2025-09" db="UniProtKB">
        <authorList>
            <consortium name="Ensembl"/>
        </authorList>
    </citation>
    <scope>IDENTIFICATION</scope>
</reference>
<reference evidence="9" key="2">
    <citation type="submission" date="2025-08" db="UniProtKB">
        <authorList>
            <consortium name="Ensembl"/>
        </authorList>
    </citation>
    <scope>IDENTIFICATION</scope>
</reference>
<comment type="pathway">
    <text evidence="2">Protein modification; protein ubiquitination.</text>
</comment>
<dbReference type="PANTHER" id="PTHR45632:SF4">
    <property type="entry name" value="KELCH-LIKE PROTEIN 36"/>
    <property type="match status" value="1"/>
</dbReference>
<reference evidence="10" key="1">
    <citation type="submission" date="2015-09" db="EMBL/GenBank/DDBJ databases">
        <authorList>
            <person name="Sai Rama Sridatta P."/>
        </authorList>
    </citation>
    <scope>NUCLEOTIDE SEQUENCE [LARGE SCALE GENOMIC DNA]</scope>
</reference>
<dbReference type="InterPro" id="IPR006652">
    <property type="entry name" value="Kelch_1"/>
</dbReference>
<dbReference type="AlphaFoldDB" id="A0A4W6EY73"/>
<dbReference type="GO" id="GO:0016567">
    <property type="term" value="P:protein ubiquitination"/>
    <property type="evidence" value="ECO:0007669"/>
    <property type="project" value="UniProtKB-UniPathway"/>
</dbReference>
<evidence type="ECO:0000256" key="1">
    <source>
        <dbReference type="ARBA" id="ARBA00003098"/>
    </source>
</evidence>
<dbReference type="SMART" id="SM00612">
    <property type="entry name" value="Kelch"/>
    <property type="match status" value="4"/>
</dbReference>
<dbReference type="Proteomes" id="UP000314980">
    <property type="component" value="Unassembled WGS sequence"/>
</dbReference>
<dbReference type="Gene3D" id="2.120.10.80">
    <property type="entry name" value="Kelch-type beta propeller"/>
    <property type="match status" value="1"/>
</dbReference>
<keyword evidence="4" id="KW-0880">Kelch repeat</keyword>
<dbReference type="Pfam" id="PF24981">
    <property type="entry name" value="Beta-prop_ATRN-LZTR1"/>
    <property type="match status" value="1"/>
</dbReference>
<evidence type="ECO:0000256" key="3">
    <source>
        <dbReference type="ARBA" id="ARBA00019802"/>
    </source>
</evidence>
<dbReference type="PIRSF" id="PIRSF037037">
    <property type="entry name" value="Kelch-like_protein_gigaxonin"/>
    <property type="match status" value="1"/>
</dbReference>
<keyword evidence="10" id="KW-1185">Reference proteome</keyword>
<dbReference type="GeneTree" id="ENSGT00940000157543"/>
<comment type="function">
    <text evidence="1">Probable substrate-specific adapter of an E3 ubiquitin-protein ligase complex which mediates the ubiquitination and subsequent proteasomal degradation of target proteins.</text>
</comment>
<dbReference type="InterPro" id="IPR000210">
    <property type="entry name" value="BTB/POZ_dom"/>
</dbReference>
<evidence type="ECO:0000256" key="6">
    <source>
        <dbReference type="ARBA" id="ARBA00022786"/>
    </source>
</evidence>
<sequence length="588" mass="65120">LGSVSLFTAEVLQGLNEQRQHNQFCDVVLVADEQQVPAHRALLAISSPYFHAMFTLGMREEHQEEVELVGMSYIGLKAVVDFLYSGELQLDGGNIDYVLEAAHLLQVRKLVDFCCQYLEREVSEDNYLYLQDLALLYSLERLDAFIDHFILTHFATLSFTPEFLHNIPLHKLCSYLSSAPLFIIRFSTIGEQELLQAAMEWLSQTPERTAHARQLLSHILFPLMPVVDLVSRVFPAVQALLPEEAGCEALVEEALEYHASPSAQPLLQTGRTALRGGVEQLLLIGGEVQITLRIDVETELPAQRSHHCLAVLGGFIFAAGGSSSRDNGGDAACNLLYRYDPRHNQWMRVLHQTASYILPLVGECLIAVGGRNDTGALSSVEVYCPAEDCWSYVAGLPRFTYGHAGTVHDGMVYISGGHDYQIGPYRRDVLSYNLSQDSDVWVECQAMSVARGWHCMASLNHLIYAIGGSDDHEDTTERFDILQVESYDPRSGQWTQVAGLLLPNSEAGIAVWAGKIYVLGGYSWESMAFSRATQVYDPEIGSWSRGPDLPKRIAGASACVCTVKPSPSSLSPEKRKIGQRAKGRSHPT</sequence>
<protein>
    <recommendedName>
        <fullName evidence="3">Kelch-like protein 36</fullName>
    </recommendedName>
</protein>
<feature type="compositionally biased region" description="Basic residues" evidence="7">
    <location>
        <begin position="577"/>
        <end position="588"/>
    </location>
</feature>
<evidence type="ECO:0000256" key="5">
    <source>
        <dbReference type="ARBA" id="ARBA00022737"/>
    </source>
</evidence>
<dbReference type="SUPFAM" id="SSF54695">
    <property type="entry name" value="POZ domain"/>
    <property type="match status" value="1"/>
</dbReference>
<feature type="region of interest" description="Disordered" evidence="7">
    <location>
        <begin position="564"/>
        <end position="588"/>
    </location>
</feature>
<dbReference type="Pfam" id="PF00651">
    <property type="entry name" value="BTB"/>
    <property type="match status" value="1"/>
</dbReference>
<evidence type="ECO:0000313" key="9">
    <source>
        <dbReference type="Ensembl" id="ENSLCAP00010043350.1"/>
    </source>
</evidence>
<dbReference type="PANTHER" id="PTHR45632">
    <property type="entry name" value="LD33804P"/>
    <property type="match status" value="1"/>
</dbReference>
<keyword evidence="6" id="KW-0833">Ubl conjugation pathway</keyword>
<organism evidence="9 10">
    <name type="scientific">Lates calcarifer</name>
    <name type="common">Barramundi</name>
    <name type="synonym">Holocentrus calcarifer</name>
    <dbReference type="NCBI Taxonomy" id="8187"/>
    <lineage>
        <taxon>Eukaryota</taxon>
        <taxon>Metazoa</taxon>
        <taxon>Chordata</taxon>
        <taxon>Craniata</taxon>
        <taxon>Vertebrata</taxon>
        <taxon>Euteleostomi</taxon>
        <taxon>Actinopterygii</taxon>
        <taxon>Neopterygii</taxon>
        <taxon>Teleostei</taxon>
        <taxon>Neoteleostei</taxon>
        <taxon>Acanthomorphata</taxon>
        <taxon>Carangaria</taxon>
        <taxon>Carangaria incertae sedis</taxon>
        <taxon>Centropomidae</taxon>
        <taxon>Lates</taxon>
    </lineage>
</organism>
<dbReference type="Ensembl" id="ENSLCAT00010044410.1">
    <property type="protein sequence ID" value="ENSLCAP00010043350.1"/>
    <property type="gene ID" value="ENSLCAG00010020196.1"/>
</dbReference>
<dbReference type="InterPro" id="IPR056737">
    <property type="entry name" value="Beta-prop_ATRN-MKLN-like"/>
</dbReference>
<evidence type="ECO:0000256" key="7">
    <source>
        <dbReference type="SAM" id="MobiDB-lite"/>
    </source>
</evidence>
<dbReference type="Pfam" id="PF07707">
    <property type="entry name" value="BACK"/>
    <property type="match status" value="1"/>
</dbReference>
<feature type="domain" description="BTB" evidence="8">
    <location>
        <begin position="25"/>
        <end position="92"/>
    </location>
</feature>
<dbReference type="InterPro" id="IPR011333">
    <property type="entry name" value="SKP1/BTB/POZ_sf"/>
</dbReference>
<proteinExistence type="predicted"/>
<dbReference type="SMART" id="SM00225">
    <property type="entry name" value="BTB"/>
    <property type="match status" value="1"/>
</dbReference>
<accession>A0A4W6EY73</accession>
<dbReference type="InterPro" id="IPR011705">
    <property type="entry name" value="BACK"/>
</dbReference>
<dbReference type="GO" id="GO:0097602">
    <property type="term" value="F:cullin family protein binding"/>
    <property type="evidence" value="ECO:0007669"/>
    <property type="project" value="TreeGrafter"/>
</dbReference>
<dbReference type="InterPro" id="IPR017096">
    <property type="entry name" value="BTB-kelch_protein"/>
</dbReference>
<dbReference type="Gene3D" id="3.30.710.10">
    <property type="entry name" value="Potassium Channel Kv1.1, Chain A"/>
    <property type="match status" value="1"/>
</dbReference>
<dbReference type="SMART" id="SM00875">
    <property type="entry name" value="BACK"/>
    <property type="match status" value="1"/>
</dbReference>
<dbReference type="PROSITE" id="PS50097">
    <property type="entry name" value="BTB"/>
    <property type="match status" value="1"/>
</dbReference>
<gene>
    <name evidence="9" type="primary">KLHL36</name>
</gene>
<evidence type="ECO:0000259" key="8">
    <source>
        <dbReference type="PROSITE" id="PS50097"/>
    </source>
</evidence>